<name>A0A0S4XMJ2_9BACT</name>
<dbReference type="PANTHER" id="PTHR36540">
    <property type="entry name" value="PYRIMIDINE/PURINE NUCLEOSIDE PHOSPHORYLASE"/>
    <property type="match status" value="1"/>
</dbReference>
<evidence type="ECO:0000256" key="3">
    <source>
        <dbReference type="HAMAP-Rule" id="MF_01537"/>
    </source>
</evidence>
<accession>A0A0S4XMJ2</accession>
<dbReference type="HAMAP" id="MF_01537">
    <property type="entry name" value="Nucleos_phosphorylase_PpnP"/>
    <property type="match status" value="1"/>
</dbReference>
<keyword evidence="1 3" id="KW-0328">Glycosyltransferase</keyword>
<evidence type="ECO:0000313" key="4">
    <source>
        <dbReference type="EMBL" id="CUV65524.1"/>
    </source>
</evidence>
<dbReference type="GO" id="GO:0005829">
    <property type="term" value="C:cytosol"/>
    <property type="evidence" value="ECO:0007669"/>
    <property type="project" value="TreeGrafter"/>
</dbReference>
<proteinExistence type="inferred from homology"/>
<dbReference type="CDD" id="cd20296">
    <property type="entry name" value="cupin_PpnP-like"/>
    <property type="match status" value="1"/>
</dbReference>
<organism evidence="4">
    <name type="scientific">Sulfurovum sp. enrichment culture clone C5</name>
    <dbReference type="NCBI Taxonomy" id="497650"/>
    <lineage>
        <taxon>Bacteria</taxon>
        <taxon>Pseudomonadati</taxon>
        <taxon>Campylobacterota</taxon>
        <taxon>Epsilonproteobacteria</taxon>
        <taxon>Campylobacterales</taxon>
        <taxon>Sulfurovaceae</taxon>
        <taxon>Sulfurovum</taxon>
        <taxon>environmental samples</taxon>
    </lineage>
</organism>
<dbReference type="EC" id="2.4.2.2" evidence="3"/>
<dbReference type="PANTHER" id="PTHR36540:SF1">
    <property type="entry name" value="PYRIMIDINE_PURINE NUCLEOSIDE PHOSPHORYLASE"/>
    <property type="match status" value="1"/>
</dbReference>
<comment type="catalytic activity">
    <reaction evidence="3">
        <text>a purine D-ribonucleoside + phosphate = a purine nucleobase + alpha-D-ribose 1-phosphate</text>
        <dbReference type="Rhea" id="RHEA:19805"/>
        <dbReference type="ChEBI" id="CHEBI:26386"/>
        <dbReference type="ChEBI" id="CHEBI:43474"/>
        <dbReference type="ChEBI" id="CHEBI:57720"/>
        <dbReference type="ChEBI" id="CHEBI:142355"/>
        <dbReference type="EC" id="2.4.2.1"/>
    </reaction>
</comment>
<dbReference type="EMBL" id="FAXN01000038">
    <property type="protein sequence ID" value="CUV65524.1"/>
    <property type="molecule type" value="Genomic_DNA"/>
</dbReference>
<dbReference type="GO" id="GO:0009032">
    <property type="term" value="F:thymidine phosphorylase activity"/>
    <property type="evidence" value="ECO:0007669"/>
    <property type="project" value="RHEA"/>
</dbReference>
<dbReference type="GO" id="GO:0004731">
    <property type="term" value="F:purine-nucleoside phosphorylase activity"/>
    <property type="evidence" value="ECO:0007669"/>
    <property type="project" value="UniProtKB-UniRule"/>
</dbReference>
<evidence type="ECO:0000256" key="1">
    <source>
        <dbReference type="ARBA" id="ARBA00022676"/>
    </source>
</evidence>
<dbReference type="GO" id="GO:0004850">
    <property type="term" value="F:uridine phosphorylase activity"/>
    <property type="evidence" value="ECO:0007669"/>
    <property type="project" value="RHEA"/>
</dbReference>
<evidence type="ECO:0000256" key="2">
    <source>
        <dbReference type="ARBA" id="ARBA00022679"/>
    </source>
</evidence>
<reference evidence="4" key="1">
    <citation type="submission" date="2015-11" db="EMBL/GenBank/DDBJ databases">
        <authorList>
            <person name="Zhang Y."/>
            <person name="Guo Z."/>
        </authorList>
    </citation>
    <scope>NUCLEOTIDE SEQUENCE</scope>
    <source>
        <strain evidence="4">BN30871</strain>
    </source>
</reference>
<comment type="catalytic activity">
    <reaction evidence="3">
        <text>guanosine + phosphate = alpha-D-ribose 1-phosphate + guanine</text>
        <dbReference type="Rhea" id="RHEA:13233"/>
        <dbReference type="ChEBI" id="CHEBI:16235"/>
        <dbReference type="ChEBI" id="CHEBI:16750"/>
        <dbReference type="ChEBI" id="CHEBI:43474"/>
        <dbReference type="ChEBI" id="CHEBI:57720"/>
        <dbReference type="EC" id="2.4.2.1"/>
    </reaction>
</comment>
<comment type="catalytic activity">
    <reaction evidence="3">
        <text>thymidine + phosphate = 2-deoxy-alpha-D-ribose 1-phosphate + thymine</text>
        <dbReference type="Rhea" id="RHEA:16037"/>
        <dbReference type="ChEBI" id="CHEBI:17748"/>
        <dbReference type="ChEBI" id="CHEBI:17821"/>
        <dbReference type="ChEBI" id="CHEBI:43474"/>
        <dbReference type="ChEBI" id="CHEBI:57259"/>
        <dbReference type="EC" id="2.4.2.2"/>
    </reaction>
</comment>
<comment type="catalytic activity">
    <reaction evidence="3">
        <text>adenosine + phosphate = alpha-D-ribose 1-phosphate + adenine</text>
        <dbReference type="Rhea" id="RHEA:27642"/>
        <dbReference type="ChEBI" id="CHEBI:16335"/>
        <dbReference type="ChEBI" id="CHEBI:16708"/>
        <dbReference type="ChEBI" id="CHEBI:43474"/>
        <dbReference type="ChEBI" id="CHEBI:57720"/>
        <dbReference type="EC" id="2.4.2.1"/>
    </reaction>
</comment>
<dbReference type="Pfam" id="PF06865">
    <property type="entry name" value="Ppnp"/>
    <property type="match status" value="1"/>
</dbReference>
<dbReference type="SUPFAM" id="SSF51182">
    <property type="entry name" value="RmlC-like cupins"/>
    <property type="match status" value="1"/>
</dbReference>
<gene>
    <name evidence="3" type="primary">ppnP</name>
    <name evidence="4" type="ORF">BN3087_380040</name>
</gene>
<dbReference type="InterPro" id="IPR011051">
    <property type="entry name" value="RmlC_Cupin_sf"/>
</dbReference>
<dbReference type="Gene3D" id="2.60.120.10">
    <property type="entry name" value="Jelly Rolls"/>
    <property type="match status" value="1"/>
</dbReference>
<comment type="similarity">
    <text evidence="3">Belongs to the nucleoside phosphorylase PpnP family.</text>
</comment>
<protein>
    <recommendedName>
        <fullName evidence="3">Pyrimidine/purine nucleoside phosphorylase</fullName>
        <ecNumber evidence="3">2.4.2.1</ecNumber>
        <ecNumber evidence="3">2.4.2.2</ecNumber>
    </recommendedName>
    <alternativeName>
        <fullName evidence="3">Adenosine phosphorylase</fullName>
    </alternativeName>
    <alternativeName>
        <fullName evidence="3">Cytidine phosphorylase</fullName>
    </alternativeName>
    <alternativeName>
        <fullName evidence="3">Guanosine phosphorylase</fullName>
    </alternativeName>
    <alternativeName>
        <fullName evidence="3">Inosine phosphorylase</fullName>
    </alternativeName>
    <alternativeName>
        <fullName evidence="3">Thymidine phosphorylase</fullName>
    </alternativeName>
    <alternativeName>
        <fullName evidence="3">Uridine phosphorylase</fullName>
    </alternativeName>
    <alternativeName>
        <fullName evidence="3">Xanthosine phosphorylase</fullName>
    </alternativeName>
</protein>
<comment type="catalytic activity">
    <reaction evidence="3">
        <text>uridine + phosphate = alpha-D-ribose 1-phosphate + uracil</text>
        <dbReference type="Rhea" id="RHEA:24388"/>
        <dbReference type="ChEBI" id="CHEBI:16704"/>
        <dbReference type="ChEBI" id="CHEBI:17568"/>
        <dbReference type="ChEBI" id="CHEBI:43474"/>
        <dbReference type="ChEBI" id="CHEBI:57720"/>
        <dbReference type="EC" id="2.4.2.2"/>
    </reaction>
</comment>
<dbReference type="EC" id="2.4.2.1" evidence="3"/>
<comment type="catalytic activity">
    <reaction evidence="3">
        <text>inosine + phosphate = alpha-D-ribose 1-phosphate + hypoxanthine</text>
        <dbReference type="Rhea" id="RHEA:27646"/>
        <dbReference type="ChEBI" id="CHEBI:17368"/>
        <dbReference type="ChEBI" id="CHEBI:17596"/>
        <dbReference type="ChEBI" id="CHEBI:43474"/>
        <dbReference type="ChEBI" id="CHEBI:57720"/>
        <dbReference type="EC" id="2.4.2.1"/>
    </reaction>
</comment>
<keyword evidence="2 3" id="KW-0808">Transferase</keyword>
<dbReference type="GO" id="GO:0047975">
    <property type="term" value="F:guanosine phosphorylase activity"/>
    <property type="evidence" value="ECO:0007669"/>
    <property type="project" value="RHEA"/>
</dbReference>
<sequence length="103" mass="11518">MSFKNVEVIKEANIYFDGKVTSRTVLFSDGSKKTLGIMLPGVYNFGTDKAEDMEILAGHLKVKLADSNEWMEITTPTTFNVPAKSSFDLEVFTPTDYCCSYLD</sequence>
<dbReference type="InterPro" id="IPR009664">
    <property type="entry name" value="Ppnp"/>
</dbReference>
<dbReference type="FunFam" id="2.60.120.10:FF:000016">
    <property type="entry name" value="Pyrimidine/purine nucleoside phosphorylase"/>
    <property type="match status" value="1"/>
</dbReference>
<comment type="catalytic activity">
    <reaction evidence="3">
        <text>xanthosine + phosphate = alpha-D-ribose 1-phosphate + xanthine</text>
        <dbReference type="Rhea" id="RHEA:27638"/>
        <dbReference type="ChEBI" id="CHEBI:17712"/>
        <dbReference type="ChEBI" id="CHEBI:18107"/>
        <dbReference type="ChEBI" id="CHEBI:43474"/>
        <dbReference type="ChEBI" id="CHEBI:57720"/>
        <dbReference type="EC" id="2.4.2.1"/>
    </reaction>
</comment>
<comment type="function">
    <text evidence="3">Catalyzes the phosphorolysis of diverse nucleosides, yielding D-ribose 1-phosphate and the respective free bases. Can use uridine, adenosine, guanosine, cytidine, thymidine, inosine and xanthosine as substrates. Also catalyzes the reverse reactions.</text>
</comment>
<dbReference type="InterPro" id="IPR014710">
    <property type="entry name" value="RmlC-like_jellyroll"/>
</dbReference>
<dbReference type="AlphaFoldDB" id="A0A0S4XMJ2"/>
<comment type="catalytic activity">
    <reaction evidence="3">
        <text>cytidine + phosphate = cytosine + alpha-D-ribose 1-phosphate</text>
        <dbReference type="Rhea" id="RHEA:52540"/>
        <dbReference type="ChEBI" id="CHEBI:16040"/>
        <dbReference type="ChEBI" id="CHEBI:17562"/>
        <dbReference type="ChEBI" id="CHEBI:43474"/>
        <dbReference type="ChEBI" id="CHEBI:57720"/>
        <dbReference type="EC" id="2.4.2.2"/>
    </reaction>
</comment>